<comment type="subunit">
    <text evidence="1">Homohexamer.</text>
</comment>
<gene>
    <name evidence="2" type="ORF">IAA96_07405</name>
</gene>
<reference evidence="2" key="2">
    <citation type="journal article" date="2021" name="PeerJ">
        <title>Extensive microbial diversity within the chicken gut microbiome revealed by metagenomics and culture.</title>
        <authorList>
            <person name="Gilroy R."/>
            <person name="Ravi A."/>
            <person name="Getino M."/>
            <person name="Pursley I."/>
            <person name="Horton D.L."/>
            <person name="Alikhan N.F."/>
            <person name="Baker D."/>
            <person name="Gharbi K."/>
            <person name="Hall N."/>
            <person name="Watson M."/>
            <person name="Adriaenssens E.M."/>
            <person name="Foster-Nyarko E."/>
            <person name="Jarju S."/>
            <person name="Secka A."/>
            <person name="Antonio M."/>
            <person name="Oren A."/>
            <person name="Chaudhuri R.R."/>
            <person name="La Ragione R."/>
            <person name="Hildebrand F."/>
            <person name="Pallen M.J."/>
        </authorList>
    </citation>
    <scope>NUCLEOTIDE SEQUENCE</scope>
    <source>
        <strain evidence="2">B3-4054</strain>
    </source>
</reference>
<evidence type="ECO:0008006" key="4">
    <source>
        <dbReference type="Google" id="ProtNLM"/>
    </source>
</evidence>
<dbReference type="EMBL" id="JADIMS010000139">
    <property type="protein sequence ID" value="MBO8450916.1"/>
    <property type="molecule type" value="Genomic_DNA"/>
</dbReference>
<dbReference type="AlphaFoldDB" id="A0A9D9HGU2"/>
<comment type="caution">
    <text evidence="2">The sequence shown here is derived from an EMBL/GenBank/DDBJ whole genome shotgun (WGS) entry which is preliminary data.</text>
</comment>
<dbReference type="Gene3D" id="3.40.1390.20">
    <property type="entry name" value="HprK N-terminal domain-like"/>
    <property type="match status" value="1"/>
</dbReference>
<organism evidence="2 3">
    <name type="scientific">Candidatus Avitreponema avistercoris</name>
    <dbReference type="NCBI Taxonomy" id="2840705"/>
    <lineage>
        <taxon>Bacteria</taxon>
        <taxon>Pseudomonadati</taxon>
        <taxon>Spirochaetota</taxon>
        <taxon>Spirochaetia</taxon>
        <taxon>Spirochaetales</taxon>
        <taxon>Candidatus Avitreponema</taxon>
    </lineage>
</organism>
<dbReference type="Proteomes" id="UP000823616">
    <property type="component" value="Unassembled WGS sequence"/>
</dbReference>
<evidence type="ECO:0000313" key="2">
    <source>
        <dbReference type="EMBL" id="MBO8450916.1"/>
    </source>
</evidence>
<protein>
    <recommendedName>
        <fullName evidence="4">DRTGG domain-containing protein</fullName>
    </recommendedName>
</protein>
<evidence type="ECO:0000313" key="3">
    <source>
        <dbReference type="Proteomes" id="UP000823616"/>
    </source>
</evidence>
<proteinExistence type="predicted"/>
<dbReference type="InterPro" id="IPR028979">
    <property type="entry name" value="Ser_kin/Pase_Hpr-like_N_sf"/>
</dbReference>
<dbReference type="SUPFAM" id="SSF75138">
    <property type="entry name" value="HprK N-terminal domain-like"/>
    <property type="match status" value="1"/>
</dbReference>
<evidence type="ECO:0000256" key="1">
    <source>
        <dbReference type="ARBA" id="ARBA00011643"/>
    </source>
</evidence>
<accession>A0A9D9HGU2</accession>
<sequence length="120" mass="12962">MDINGIKQAIEAEIVEGTEPESGVEILSACGADLMSDVMAFVKDQVLLLTGLINVQVIRTAMLMDIQAVCFVRGKAPNPEMVELAKENGIVLLRTKLPMFLACGKLYEAGVRQGGVRKID</sequence>
<reference evidence="2" key="1">
    <citation type="submission" date="2020-10" db="EMBL/GenBank/DDBJ databases">
        <authorList>
            <person name="Gilroy R."/>
        </authorList>
    </citation>
    <scope>NUCLEOTIDE SEQUENCE</scope>
    <source>
        <strain evidence="2">B3-4054</strain>
    </source>
</reference>
<name>A0A9D9HGU2_9SPIR</name>